<dbReference type="InterPro" id="IPR011335">
    <property type="entry name" value="Restrct_endonuc-II-like"/>
</dbReference>
<dbReference type="PANTHER" id="PTHR38590">
    <property type="entry name" value="BLL0828 PROTEIN"/>
    <property type="match status" value="1"/>
</dbReference>
<accession>A0A933IAZ6</accession>
<organism evidence="2 3">
    <name type="scientific">candidate division TA06 bacterium</name>
    <dbReference type="NCBI Taxonomy" id="2250710"/>
    <lineage>
        <taxon>Bacteria</taxon>
        <taxon>Bacteria division TA06</taxon>
    </lineage>
</organism>
<dbReference type="EMBL" id="JACQXR010000020">
    <property type="protein sequence ID" value="MBI4725964.1"/>
    <property type="molecule type" value="Genomic_DNA"/>
</dbReference>
<evidence type="ECO:0000313" key="3">
    <source>
        <dbReference type="Proteomes" id="UP000736328"/>
    </source>
</evidence>
<dbReference type="CDD" id="cd01038">
    <property type="entry name" value="Endonuclease_DUF559"/>
    <property type="match status" value="1"/>
</dbReference>
<comment type="caution">
    <text evidence="2">The sequence shown here is derived from an EMBL/GenBank/DDBJ whole genome shotgun (WGS) entry which is preliminary data.</text>
</comment>
<protein>
    <submittedName>
        <fullName evidence="2">DUF559 domain-containing protein</fullName>
    </submittedName>
</protein>
<name>A0A933IAZ6_UNCT6</name>
<dbReference type="InterPro" id="IPR007569">
    <property type="entry name" value="DUF559"/>
</dbReference>
<feature type="domain" description="DUF559" evidence="1">
    <location>
        <begin position="14"/>
        <end position="122"/>
    </location>
</feature>
<dbReference type="AlphaFoldDB" id="A0A933IAZ6"/>
<sequence length="125" mass="15033">MSLNIKTKLVPLAKARCRELRKRQTKAEEIFWDKVRNKQFQGLKFYRQYPLFFDLLGKETFYIADFYCHTKRLAVELDGRIHERQQEKDRLRDEVIDDLGLKVVRIANKDVLEDKEVMKRISSVL</sequence>
<dbReference type="InterPro" id="IPR047216">
    <property type="entry name" value="Endonuclease_DUF559_bact"/>
</dbReference>
<dbReference type="Pfam" id="PF04480">
    <property type="entry name" value="DUF559"/>
    <property type="match status" value="1"/>
</dbReference>
<evidence type="ECO:0000313" key="2">
    <source>
        <dbReference type="EMBL" id="MBI4725964.1"/>
    </source>
</evidence>
<dbReference type="SUPFAM" id="SSF52980">
    <property type="entry name" value="Restriction endonuclease-like"/>
    <property type="match status" value="1"/>
</dbReference>
<evidence type="ECO:0000259" key="1">
    <source>
        <dbReference type="Pfam" id="PF04480"/>
    </source>
</evidence>
<gene>
    <name evidence="2" type="ORF">HY768_01845</name>
</gene>
<dbReference type="Proteomes" id="UP000736328">
    <property type="component" value="Unassembled WGS sequence"/>
</dbReference>
<proteinExistence type="predicted"/>
<reference evidence="2" key="1">
    <citation type="submission" date="2020-07" db="EMBL/GenBank/DDBJ databases">
        <title>Huge and variable diversity of episymbiotic CPR bacteria and DPANN archaea in groundwater ecosystems.</title>
        <authorList>
            <person name="He C.Y."/>
            <person name="Keren R."/>
            <person name="Whittaker M."/>
            <person name="Farag I.F."/>
            <person name="Doudna J."/>
            <person name="Cate J.H.D."/>
            <person name="Banfield J.F."/>
        </authorList>
    </citation>
    <scope>NUCLEOTIDE SEQUENCE</scope>
    <source>
        <strain evidence="2">NC_groundwater_1520_Pr4_B-0.1um_53_5</strain>
    </source>
</reference>
<dbReference type="Gene3D" id="3.40.960.10">
    <property type="entry name" value="VSR Endonuclease"/>
    <property type="match status" value="1"/>
</dbReference>
<dbReference type="PANTHER" id="PTHR38590:SF1">
    <property type="entry name" value="BLL0828 PROTEIN"/>
    <property type="match status" value="1"/>
</dbReference>